<feature type="transmembrane region" description="Helical" evidence="2">
    <location>
        <begin position="356"/>
        <end position="375"/>
    </location>
</feature>
<sequence length="466" mass="52412">MLFQRTNRSSSGSLSQNALFSSAGFDSANSSSSNRRHSTAHLHGINQQQETHSMAGAFWEDLRRFLAPSAFTGMFPIDARSGIGRRQPFFSRKSAPFWISLVGLVLQFALIGKLGYDLYNSVQIANDLSYSQTSLFALKLNRSLELITGPVLFALIVFLAKPIVCSLSNMNSSVLQIPKRRKPSRPMRQKVANLSCVGHVCFYALMTVVSAMIEFVTQVGRESRDEETNLEWVFRFVGFGCTLWYKAAMVWWPVFIKKIAEACTESCRDLFESTIHFMRNSELKIAIAGITEHADSAAGLENCTRKWATFRTASHEFLDSVSPIVTFMIFYDAVQFCTVAYMFLANAIGQTEFQRFILIVVGFTGVAFVSIWSSYTLCHSVEKITEADGKAIRKLDELSTKNLTISGKIEVQRIIAEGFFFAREHRAMGLFGTKKKMLVAMSNAFITYLIVFLQFNHDDLSTRPTH</sequence>
<accession>A0A7R9C1A4</accession>
<evidence type="ECO:0000313" key="3">
    <source>
        <dbReference type="EMBL" id="CAD7284127.1"/>
    </source>
</evidence>
<dbReference type="Proteomes" id="UP000678499">
    <property type="component" value="Unassembled WGS sequence"/>
</dbReference>
<evidence type="ECO:0000256" key="2">
    <source>
        <dbReference type="SAM" id="Phobius"/>
    </source>
</evidence>
<keyword evidence="2" id="KW-1133">Transmembrane helix</keyword>
<keyword evidence="2" id="KW-0472">Membrane</keyword>
<reference evidence="3" key="1">
    <citation type="submission" date="2020-11" db="EMBL/GenBank/DDBJ databases">
        <authorList>
            <person name="Tran Van P."/>
        </authorList>
    </citation>
    <scope>NUCLEOTIDE SEQUENCE</scope>
</reference>
<organism evidence="3">
    <name type="scientific">Notodromas monacha</name>
    <dbReference type="NCBI Taxonomy" id="399045"/>
    <lineage>
        <taxon>Eukaryota</taxon>
        <taxon>Metazoa</taxon>
        <taxon>Ecdysozoa</taxon>
        <taxon>Arthropoda</taxon>
        <taxon>Crustacea</taxon>
        <taxon>Oligostraca</taxon>
        <taxon>Ostracoda</taxon>
        <taxon>Podocopa</taxon>
        <taxon>Podocopida</taxon>
        <taxon>Cypridocopina</taxon>
        <taxon>Cypridoidea</taxon>
        <taxon>Cyprididae</taxon>
        <taxon>Notodromas</taxon>
    </lineage>
</organism>
<feature type="transmembrane region" description="Helical" evidence="2">
    <location>
        <begin position="324"/>
        <end position="344"/>
    </location>
</feature>
<feature type="region of interest" description="Disordered" evidence="1">
    <location>
        <begin position="28"/>
        <end position="47"/>
    </location>
</feature>
<evidence type="ECO:0000256" key="1">
    <source>
        <dbReference type="SAM" id="MobiDB-lite"/>
    </source>
</evidence>
<feature type="transmembrane region" description="Helical" evidence="2">
    <location>
        <begin position="233"/>
        <end position="252"/>
    </location>
</feature>
<keyword evidence="4" id="KW-1185">Reference proteome</keyword>
<feature type="transmembrane region" description="Helical" evidence="2">
    <location>
        <begin position="191"/>
        <end position="213"/>
    </location>
</feature>
<keyword evidence="2" id="KW-0812">Transmembrane</keyword>
<feature type="transmembrane region" description="Helical" evidence="2">
    <location>
        <begin position="147"/>
        <end position="170"/>
    </location>
</feature>
<evidence type="ECO:0008006" key="5">
    <source>
        <dbReference type="Google" id="ProtNLM"/>
    </source>
</evidence>
<protein>
    <recommendedName>
        <fullName evidence="5">Gustatory receptor</fullName>
    </recommendedName>
</protein>
<dbReference type="EMBL" id="OA889049">
    <property type="protein sequence ID" value="CAD7284127.1"/>
    <property type="molecule type" value="Genomic_DNA"/>
</dbReference>
<feature type="transmembrane region" description="Helical" evidence="2">
    <location>
        <begin position="95"/>
        <end position="116"/>
    </location>
</feature>
<name>A0A7R9C1A4_9CRUS</name>
<proteinExistence type="predicted"/>
<evidence type="ECO:0000313" key="4">
    <source>
        <dbReference type="Proteomes" id="UP000678499"/>
    </source>
</evidence>
<dbReference type="EMBL" id="CAJPEX010007012">
    <property type="protein sequence ID" value="CAG0924279.1"/>
    <property type="molecule type" value="Genomic_DNA"/>
</dbReference>
<gene>
    <name evidence="3" type="ORF">NMOB1V02_LOCUS11734</name>
</gene>
<feature type="transmembrane region" description="Helical" evidence="2">
    <location>
        <begin position="437"/>
        <end position="455"/>
    </location>
</feature>
<dbReference type="AlphaFoldDB" id="A0A7R9C1A4"/>